<keyword evidence="4" id="KW-0862">Zinc</keyword>
<keyword evidence="7" id="KW-1185">Reference proteome</keyword>
<comment type="cofactor">
    <cofactor evidence="1">
        <name>Zn(2+)</name>
        <dbReference type="ChEBI" id="CHEBI:29105"/>
    </cofactor>
</comment>
<protein>
    <recommendedName>
        <fullName evidence="8">Alcohol dehydrogenase</fullName>
    </recommendedName>
</protein>
<dbReference type="InterPro" id="IPR036291">
    <property type="entry name" value="NAD(P)-bd_dom_sf"/>
</dbReference>
<evidence type="ECO:0000313" key="7">
    <source>
        <dbReference type="Proteomes" id="UP001342631"/>
    </source>
</evidence>
<evidence type="ECO:0000256" key="1">
    <source>
        <dbReference type="ARBA" id="ARBA00001947"/>
    </source>
</evidence>
<dbReference type="PANTHER" id="PTHR42813">
    <property type="entry name" value="ZINC-TYPE ALCOHOL DEHYDROGENASE-LIKE"/>
    <property type="match status" value="1"/>
</dbReference>
<name>A0ABQ6QQQ5_9BACT</name>
<dbReference type="Gene3D" id="3.40.50.720">
    <property type="entry name" value="NAD(P)-binding Rossmann-like Domain"/>
    <property type="match status" value="1"/>
</dbReference>
<evidence type="ECO:0000256" key="4">
    <source>
        <dbReference type="ARBA" id="ARBA00022833"/>
    </source>
</evidence>
<comment type="similarity">
    <text evidence="2">Belongs to the zinc-containing alcohol dehydrogenase family.</text>
</comment>
<evidence type="ECO:0000256" key="2">
    <source>
        <dbReference type="ARBA" id="ARBA00008072"/>
    </source>
</evidence>
<evidence type="ECO:0008006" key="8">
    <source>
        <dbReference type="Google" id="ProtNLM"/>
    </source>
</evidence>
<evidence type="ECO:0000256" key="5">
    <source>
        <dbReference type="ARBA" id="ARBA00023027"/>
    </source>
</evidence>
<reference evidence="6 7" key="1">
    <citation type="journal article" date="2024" name="Arch. Microbiol.">
        <title>Corallococcus caeni sp. nov., a novel myxobacterium isolated from activated sludge.</title>
        <authorList>
            <person name="Tomita S."/>
            <person name="Nakai R."/>
            <person name="Kuroda K."/>
            <person name="Kurashita H."/>
            <person name="Hatamoto M."/>
            <person name="Yamaguchi T."/>
            <person name="Narihiro T."/>
        </authorList>
    </citation>
    <scope>NUCLEOTIDE SEQUENCE [LARGE SCALE GENOMIC DNA]</scope>
    <source>
        <strain evidence="6 7">NO1</strain>
    </source>
</reference>
<accession>A0ABQ6QQQ5</accession>
<comment type="caution">
    <text evidence="6">The sequence shown here is derived from an EMBL/GenBank/DDBJ whole genome shotgun (WGS) entry which is preliminary data.</text>
</comment>
<dbReference type="Gene3D" id="3.90.180.10">
    <property type="entry name" value="Medium-chain alcohol dehydrogenases, catalytic domain"/>
    <property type="match status" value="1"/>
</dbReference>
<proteinExistence type="inferred from homology"/>
<keyword evidence="5" id="KW-0520">NAD</keyword>
<dbReference type="SUPFAM" id="SSF51735">
    <property type="entry name" value="NAD(P)-binding Rossmann-fold domains"/>
    <property type="match status" value="1"/>
</dbReference>
<organism evidence="6 7">
    <name type="scientific">Corallococcus caeni</name>
    <dbReference type="NCBI Taxonomy" id="3082388"/>
    <lineage>
        <taxon>Bacteria</taxon>
        <taxon>Pseudomonadati</taxon>
        <taxon>Myxococcota</taxon>
        <taxon>Myxococcia</taxon>
        <taxon>Myxococcales</taxon>
        <taxon>Cystobacterineae</taxon>
        <taxon>Myxococcaceae</taxon>
        <taxon>Corallococcus</taxon>
    </lineage>
</organism>
<dbReference type="PANTHER" id="PTHR42813:SF3">
    <property type="entry name" value="GLUTATHIONE-INDEPENDENT FORMALDEHYDE DEHYDROGENASE"/>
    <property type="match status" value="1"/>
</dbReference>
<evidence type="ECO:0000256" key="3">
    <source>
        <dbReference type="ARBA" id="ARBA00022723"/>
    </source>
</evidence>
<dbReference type="Proteomes" id="UP001342631">
    <property type="component" value="Unassembled WGS sequence"/>
</dbReference>
<sequence length="97" mass="10832">MVGVYIPNDPGGPDSLAKKGEIVFDWGMLWFKGQRVATGQCNVKAYNRQLRELIHLGKAKPSWIVSHTLPLDNAPDGYQHFDKRDSGWTKVVLQPAA</sequence>
<keyword evidence="3" id="KW-0479">Metal-binding</keyword>
<evidence type="ECO:0000313" key="6">
    <source>
        <dbReference type="EMBL" id="GMU06348.1"/>
    </source>
</evidence>
<gene>
    <name evidence="6" type="ORF">ASNO1_26010</name>
</gene>
<dbReference type="EMBL" id="BTTX01000002">
    <property type="protein sequence ID" value="GMU06348.1"/>
    <property type="molecule type" value="Genomic_DNA"/>
</dbReference>